<sequence length="215" mass="23413">MSVFQLSLLFLSAASLCWSQFLFHGSAVVIFPSYESSQPKNSTFVAANFFSYAGPTGYFSFGWWLPAVPGTNSDHCTPNSDIDEVGWYEYTTSGGCDNTTCHVHVLNYLVSNQTTPDIDEDYIAMALDIANGATHGQLALSYFDTEGGGFGVASRKVLSGEDADKAATRDCHDAFMTLVKLKAKWDVPLAFELKNPCKIVPQREGQIPLGNGPWA</sequence>
<evidence type="ECO:0000256" key="1">
    <source>
        <dbReference type="SAM" id="SignalP"/>
    </source>
</evidence>
<gene>
    <name evidence="2" type="ORF">Egran_06344</name>
</gene>
<dbReference type="Proteomes" id="UP000243515">
    <property type="component" value="Unassembled WGS sequence"/>
</dbReference>
<evidence type="ECO:0000313" key="2">
    <source>
        <dbReference type="EMBL" id="OXV05888.1"/>
    </source>
</evidence>
<protein>
    <recommendedName>
        <fullName evidence="4">Ecp2 effector protein domain-containing protein</fullName>
    </recommendedName>
</protein>
<evidence type="ECO:0000313" key="3">
    <source>
        <dbReference type="Proteomes" id="UP000243515"/>
    </source>
</evidence>
<dbReference type="OrthoDB" id="4392204at2759"/>
<evidence type="ECO:0008006" key="4">
    <source>
        <dbReference type="Google" id="ProtNLM"/>
    </source>
</evidence>
<dbReference type="EMBL" id="NPHW01006327">
    <property type="protein sequence ID" value="OXV05888.1"/>
    <property type="molecule type" value="Genomic_DNA"/>
</dbReference>
<name>A0A232LPF3_9EURO</name>
<proteinExistence type="predicted"/>
<keyword evidence="1" id="KW-0732">Signal</keyword>
<feature type="chain" id="PRO_5012850613" description="Ecp2 effector protein domain-containing protein" evidence="1">
    <location>
        <begin position="20"/>
        <end position="215"/>
    </location>
</feature>
<organism evidence="2 3">
    <name type="scientific">Elaphomyces granulatus</name>
    <dbReference type="NCBI Taxonomy" id="519963"/>
    <lineage>
        <taxon>Eukaryota</taxon>
        <taxon>Fungi</taxon>
        <taxon>Dikarya</taxon>
        <taxon>Ascomycota</taxon>
        <taxon>Pezizomycotina</taxon>
        <taxon>Eurotiomycetes</taxon>
        <taxon>Eurotiomycetidae</taxon>
        <taxon>Eurotiales</taxon>
        <taxon>Elaphomycetaceae</taxon>
        <taxon>Elaphomyces</taxon>
    </lineage>
</organism>
<keyword evidence="3" id="KW-1185">Reference proteome</keyword>
<feature type="signal peptide" evidence="1">
    <location>
        <begin position="1"/>
        <end position="19"/>
    </location>
</feature>
<reference evidence="2 3" key="1">
    <citation type="journal article" date="2015" name="Environ. Microbiol.">
        <title>Metagenome sequence of Elaphomyces granulatus from sporocarp tissue reveals Ascomycota ectomycorrhizal fingerprints of genome expansion and a Proteobacteria-rich microbiome.</title>
        <authorList>
            <person name="Quandt C.A."/>
            <person name="Kohler A."/>
            <person name="Hesse C.N."/>
            <person name="Sharpton T.J."/>
            <person name="Martin F."/>
            <person name="Spatafora J.W."/>
        </authorList>
    </citation>
    <scope>NUCLEOTIDE SEQUENCE [LARGE SCALE GENOMIC DNA]</scope>
    <source>
        <strain evidence="2 3">OSC145934</strain>
    </source>
</reference>
<comment type="caution">
    <text evidence="2">The sequence shown here is derived from an EMBL/GenBank/DDBJ whole genome shotgun (WGS) entry which is preliminary data.</text>
</comment>
<accession>A0A232LPF3</accession>
<dbReference type="AlphaFoldDB" id="A0A232LPF3"/>